<dbReference type="Proteomes" id="UP000019812">
    <property type="component" value="Unassembled WGS sequence"/>
</dbReference>
<dbReference type="EMBL" id="JDSS02000037">
    <property type="protein sequence ID" value="KFB66832.1"/>
    <property type="molecule type" value="Genomic_DNA"/>
</dbReference>
<name>A0A084XWI8_9PROT</name>
<evidence type="ECO:0000313" key="3">
    <source>
        <dbReference type="Proteomes" id="UP000019812"/>
    </source>
</evidence>
<gene>
    <name evidence="2" type="ORF">CAPSK01_003771</name>
</gene>
<organism evidence="2 3">
    <name type="scientific">Candidatus Accumulibacter vicinus</name>
    <dbReference type="NCBI Taxonomy" id="2954382"/>
    <lineage>
        <taxon>Bacteria</taxon>
        <taxon>Pseudomonadati</taxon>
        <taxon>Pseudomonadota</taxon>
        <taxon>Betaproteobacteria</taxon>
        <taxon>Candidatus Accumulibacter</taxon>
    </lineage>
</organism>
<evidence type="ECO:0000256" key="1">
    <source>
        <dbReference type="SAM" id="MobiDB-lite"/>
    </source>
</evidence>
<reference evidence="2 3" key="1">
    <citation type="submission" date="2014-07" db="EMBL/GenBank/DDBJ databases">
        <title>Expanding our view of genomic diversity in Candidatus Accumulibacter clades.</title>
        <authorList>
            <person name="Skennerton C.T."/>
            <person name="Barr J.J."/>
            <person name="Slater F.R."/>
            <person name="Bond P.L."/>
            <person name="Tyson G.W."/>
        </authorList>
    </citation>
    <scope>NUCLEOTIDE SEQUENCE [LARGE SCALE GENOMIC DNA]</scope>
    <source>
        <strain evidence="3">SK-01</strain>
    </source>
</reference>
<comment type="caution">
    <text evidence="2">The sequence shown here is derived from an EMBL/GenBank/DDBJ whole genome shotgun (WGS) entry which is preliminary data.</text>
</comment>
<dbReference type="AlphaFoldDB" id="A0A084XWI8"/>
<proteinExistence type="predicted"/>
<protein>
    <submittedName>
        <fullName evidence="2">Uncharacterized protein</fullName>
    </submittedName>
</protein>
<accession>A0A084XWI8</accession>
<sequence length="59" mass="6453">MHINAVLARPRDDLLGHQAPPSGHHARCSIGLAVGKSNGILLRVDRCFEHVPPYIVFAE</sequence>
<evidence type="ECO:0000313" key="2">
    <source>
        <dbReference type="EMBL" id="KFB66832.1"/>
    </source>
</evidence>
<feature type="region of interest" description="Disordered" evidence="1">
    <location>
        <begin position="1"/>
        <end position="24"/>
    </location>
</feature>